<comment type="caution">
    <text evidence="1">The sequence shown here is derived from an EMBL/GenBank/DDBJ whole genome shotgun (WGS) entry which is preliminary data.</text>
</comment>
<dbReference type="Proteomes" id="UP001163321">
    <property type="component" value="Chromosome 1"/>
</dbReference>
<dbReference type="EMBL" id="CM047580">
    <property type="protein sequence ID" value="KAI9922684.1"/>
    <property type="molecule type" value="Genomic_DNA"/>
</dbReference>
<organism evidence="1 2">
    <name type="scientific">Peronosclerospora sorghi</name>
    <dbReference type="NCBI Taxonomy" id="230839"/>
    <lineage>
        <taxon>Eukaryota</taxon>
        <taxon>Sar</taxon>
        <taxon>Stramenopiles</taxon>
        <taxon>Oomycota</taxon>
        <taxon>Peronosporomycetes</taxon>
        <taxon>Peronosporales</taxon>
        <taxon>Peronosporaceae</taxon>
        <taxon>Peronosclerospora</taxon>
    </lineage>
</organism>
<protein>
    <submittedName>
        <fullName evidence="1">Uncharacterized protein</fullName>
    </submittedName>
</protein>
<evidence type="ECO:0000313" key="1">
    <source>
        <dbReference type="EMBL" id="KAI9922684.1"/>
    </source>
</evidence>
<gene>
    <name evidence="1" type="ORF">PsorP6_002560</name>
</gene>
<accession>A0ACC0WX95</accession>
<name>A0ACC0WX95_9STRA</name>
<sequence length="70" mass="7444">MEIDIEANASSIGIASVTNSKPPMACMMEGSASRLSGLERPLQGIEISVTDGRTFSTASRSGFSPIYKYQ</sequence>
<keyword evidence="2" id="KW-1185">Reference proteome</keyword>
<evidence type="ECO:0000313" key="2">
    <source>
        <dbReference type="Proteomes" id="UP001163321"/>
    </source>
</evidence>
<reference evidence="1 2" key="1">
    <citation type="journal article" date="2022" name="bioRxiv">
        <title>The genome of the oomycete Peronosclerospora sorghi, a cosmopolitan pathogen of maize and sorghum, is inflated with dispersed pseudogenes.</title>
        <authorList>
            <person name="Fletcher K."/>
            <person name="Martin F."/>
            <person name="Isakeit T."/>
            <person name="Cavanaugh K."/>
            <person name="Magill C."/>
            <person name="Michelmore R."/>
        </authorList>
    </citation>
    <scope>NUCLEOTIDE SEQUENCE [LARGE SCALE GENOMIC DNA]</scope>
    <source>
        <strain evidence="1">P6</strain>
    </source>
</reference>
<proteinExistence type="predicted"/>